<dbReference type="PANTHER" id="PTHR30620:SF16">
    <property type="entry name" value="LYSOSOMAL BETA GLUCOSIDASE"/>
    <property type="match status" value="1"/>
</dbReference>
<gene>
    <name evidence="9" type="ORF">DI555_23300</name>
</gene>
<dbReference type="InterPro" id="IPR017853">
    <property type="entry name" value="GH"/>
</dbReference>
<evidence type="ECO:0000256" key="4">
    <source>
        <dbReference type="ARBA" id="ARBA00022729"/>
    </source>
</evidence>
<keyword evidence="6" id="KW-0326">Glycosidase</keyword>
<protein>
    <recommendedName>
        <fullName evidence="3">beta-glucosidase</fullName>
        <ecNumber evidence="3">3.2.1.21</ecNumber>
    </recommendedName>
</protein>
<dbReference type="GO" id="GO:0008422">
    <property type="term" value="F:beta-glucosidase activity"/>
    <property type="evidence" value="ECO:0007669"/>
    <property type="project" value="UniProtKB-EC"/>
</dbReference>
<evidence type="ECO:0000256" key="7">
    <source>
        <dbReference type="SAM" id="MobiDB-lite"/>
    </source>
</evidence>
<accession>A0A2W5NC04</accession>
<comment type="similarity">
    <text evidence="2">Belongs to the glycosyl hydrolase 3 family.</text>
</comment>
<evidence type="ECO:0000256" key="1">
    <source>
        <dbReference type="ARBA" id="ARBA00000448"/>
    </source>
</evidence>
<dbReference type="GO" id="GO:0009251">
    <property type="term" value="P:glucan catabolic process"/>
    <property type="evidence" value="ECO:0007669"/>
    <property type="project" value="TreeGrafter"/>
</dbReference>
<dbReference type="EC" id="3.2.1.21" evidence="3"/>
<dbReference type="Proteomes" id="UP000249082">
    <property type="component" value="Unassembled WGS sequence"/>
</dbReference>
<dbReference type="AlphaFoldDB" id="A0A2W5NC04"/>
<name>A0A2W5NC04_9SPHN</name>
<evidence type="ECO:0000256" key="6">
    <source>
        <dbReference type="ARBA" id="ARBA00023295"/>
    </source>
</evidence>
<comment type="catalytic activity">
    <reaction evidence="1">
        <text>Hydrolysis of terminal, non-reducing beta-D-glucosyl residues with release of beta-D-glucose.</text>
        <dbReference type="EC" id="3.2.1.21"/>
    </reaction>
</comment>
<dbReference type="PRINTS" id="PR00133">
    <property type="entry name" value="GLHYDRLASE3"/>
</dbReference>
<evidence type="ECO:0000256" key="5">
    <source>
        <dbReference type="ARBA" id="ARBA00022801"/>
    </source>
</evidence>
<keyword evidence="5" id="KW-0378">Hydrolase</keyword>
<dbReference type="SUPFAM" id="SSF51445">
    <property type="entry name" value="(Trans)glycosidases"/>
    <property type="match status" value="1"/>
</dbReference>
<dbReference type="InterPro" id="IPR036962">
    <property type="entry name" value="Glyco_hydro_3_N_sf"/>
</dbReference>
<proteinExistence type="inferred from homology"/>
<evidence type="ECO:0000256" key="2">
    <source>
        <dbReference type="ARBA" id="ARBA00005336"/>
    </source>
</evidence>
<dbReference type="Pfam" id="PF00933">
    <property type="entry name" value="Glyco_hydro_3"/>
    <property type="match status" value="1"/>
</dbReference>
<feature type="domain" description="Glycoside hydrolase family 3 N-terminal" evidence="8">
    <location>
        <begin position="28"/>
        <end position="246"/>
    </location>
</feature>
<sequence length="337" mass="35830">ALRFRFAPPAAGHGAGGNLTLTNNPDHSVGADQLGIPMTISSDPRHGVSGTEGISVLSAGFPKWPDAPGFAAIGDPTVTRTFAETVSREYRAVGITMALSPQADVATDPRWSRISGTFGEDFATVAKLAAAYVEGIQGKRDGLARSGVAAVVKHFAGYGAQRDGWDSHNFYGRYSIYPGKMLERHIAAFRPSLDAAAAGVMPTYSIIQSHGFEPVGGAFSRHLVTDILRKREHYSGLVLSDFGITENCTHSCIDGDTSGEMERFTANPGAWRTRVRKTALSRRSMPALIKLEALRILLRSLPQPATAGSRCLGSMKPSPGSCSSSSNKACSRSLMST</sequence>
<evidence type="ECO:0000313" key="10">
    <source>
        <dbReference type="Proteomes" id="UP000249082"/>
    </source>
</evidence>
<reference evidence="9 10" key="1">
    <citation type="submission" date="2017-08" db="EMBL/GenBank/DDBJ databases">
        <title>Infants hospitalized years apart are colonized by the same room-sourced microbial strains.</title>
        <authorList>
            <person name="Brooks B."/>
            <person name="Olm M.R."/>
            <person name="Firek B.A."/>
            <person name="Baker R."/>
            <person name="Thomas B.C."/>
            <person name="Morowitz M.J."/>
            <person name="Banfield J.F."/>
        </authorList>
    </citation>
    <scope>NUCLEOTIDE SEQUENCE [LARGE SCALE GENOMIC DNA]</scope>
    <source>
        <strain evidence="9">S2_005_002_R2_33</strain>
    </source>
</reference>
<evidence type="ECO:0000313" key="9">
    <source>
        <dbReference type="EMBL" id="PZQ50028.1"/>
    </source>
</evidence>
<keyword evidence="4" id="KW-0732">Signal</keyword>
<dbReference type="InterPro" id="IPR051915">
    <property type="entry name" value="Cellulose_Degrad_GH3"/>
</dbReference>
<dbReference type="EMBL" id="QFPX01000045">
    <property type="protein sequence ID" value="PZQ50028.1"/>
    <property type="molecule type" value="Genomic_DNA"/>
</dbReference>
<feature type="non-terminal residue" evidence="9">
    <location>
        <position position="1"/>
    </location>
</feature>
<dbReference type="Gene3D" id="3.20.20.300">
    <property type="entry name" value="Glycoside hydrolase, family 3, N-terminal domain"/>
    <property type="match status" value="1"/>
</dbReference>
<evidence type="ECO:0000259" key="8">
    <source>
        <dbReference type="Pfam" id="PF00933"/>
    </source>
</evidence>
<feature type="region of interest" description="Disordered" evidence="7">
    <location>
        <begin position="305"/>
        <end position="337"/>
    </location>
</feature>
<dbReference type="InterPro" id="IPR001764">
    <property type="entry name" value="Glyco_hydro_3_N"/>
</dbReference>
<comment type="caution">
    <text evidence="9">The sequence shown here is derived from an EMBL/GenBank/DDBJ whole genome shotgun (WGS) entry which is preliminary data.</text>
</comment>
<evidence type="ECO:0000256" key="3">
    <source>
        <dbReference type="ARBA" id="ARBA00012744"/>
    </source>
</evidence>
<feature type="compositionally biased region" description="Low complexity" evidence="7">
    <location>
        <begin position="313"/>
        <end position="337"/>
    </location>
</feature>
<organism evidence="9 10">
    <name type="scientific">Novosphingobium pentaromativorans</name>
    <dbReference type="NCBI Taxonomy" id="205844"/>
    <lineage>
        <taxon>Bacteria</taxon>
        <taxon>Pseudomonadati</taxon>
        <taxon>Pseudomonadota</taxon>
        <taxon>Alphaproteobacteria</taxon>
        <taxon>Sphingomonadales</taxon>
        <taxon>Sphingomonadaceae</taxon>
        <taxon>Novosphingobium</taxon>
    </lineage>
</organism>
<dbReference type="PANTHER" id="PTHR30620">
    <property type="entry name" value="PERIPLASMIC BETA-GLUCOSIDASE-RELATED"/>
    <property type="match status" value="1"/>
</dbReference>